<dbReference type="EMBL" id="CP000781">
    <property type="protein sequence ID" value="ABS68454.1"/>
    <property type="molecule type" value="Genomic_DNA"/>
</dbReference>
<gene>
    <name evidence="3" type="ordered locus">Xaut_3225</name>
</gene>
<feature type="region of interest" description="Disordered" evidence="1">
    <location>
        <begin position="220"/>
        <end position="260"/>
    </location>
</feature>
<dbReference type="KEGG" id="xau:Xaut_3225"/>
<proteinExistence type="predicted"/>
<feature type="domain" description="SHOCT" evidence="2">
    <location>
        <begin position="267"/>
        <end position="293"/>
    </location>
</feature>
<evidence type="ECO:0000313" key="3">
    <source>
        <dbReference type="EMBL" id="ABS68454.1"/>
    </source>
</evidence>
<feature type="region of interest" description="Disordered" evidence="1">
    <location>
        <begin position="92"/>
        <end position="117"/>
    </location>
</feature>
<keyword evidence="4" id="KW-1185">Reference proteome</keyword>
<organism evidence="3 4">
    <name type="scientific">Xanthobacter autotrophicus (strain ATCC BAA-1158 / Py2)</name>
    <dbReference type="NCBI Taxonomy" id="78245"/>
    <lineage>
        <taxon>Bacteria</taxon>
        <taxon>Pseudomonadati</taxon>
        <taxon>Pseudomonadota</taxon>
        <taxon>Alphaproteobacteria</taxon>
        <taxon>Hyphomicrobiales</taxon>
        <taxon>Xanthobacteraceae</taxon>
        <taxon>Xanthobacter</taxon>
    </lineage>
</organism>
<evidence type="ECO:0000259" key="2">
    <source>
        <dbReference type="Pfam" id="PF09851"/>
    </source>
</evidence>
<dbReference type="InterPro" id="IPR018649">
    <property type="entry name" value="SHOCT"/>
</dbReference>
<evidence type="ECO:0000313" key="4">
    <source>
        <dbReference type="Proteomes" id="UP000002417"/>
    </source>
</evidence>
<dbReference type="Pfam" id="PF09851">
    <property type="entry name" value="SHOCT"/>
    <property type="match status" value="1"/>
</dbReference>
<dbReference type="STRING" id="78245.Xaut_3225"/>
<reference evidence="3 4" key="1">
    <citation type="submission" date="2007-07" db="EMBL/GenBank/DDBJ databases">
        <title>Complete sequence of chromosome of Xanthobacter autotrophicus Py2.</title>
        <authorList>
            <consortium name="US DOE Joint Genome Institute"/>
            <person name="Copeland A."/>
            <person name="Lucas S."/>
            <person name="Lapidus A."/>
            <person name="Barry K."/>
            <person name="Glavina del Rio T."/>
            <person name="Hammon N."/>
            <person name="Israni S."/>
            <person name="Dalin E."/>
            <person name="Tice H."/>
            <person name="Pitluck S."/>
            <person name="Sims D."/>
            <person name="Brettin T."/>
            <person name="Bruce D."/>
            <person name="Detter J.C."/>
            <person name="Han C."/>
            <person name="Tapia R."/>
            <person name="Brainard J."/>
            <person name="Schmutz J."/>
            <person name="Larimer F."/>
            <person name="Land M."/>
            <person name="Hauser L."/>
            <person name="Kyrpides N."/>
            <person name="Kim E."/>
            <person name="Ensigns S.A."/>
            <person name="Richardson P."/>
        </authorList>
    </citation>
    <scope>NUCLEOTIDE SEQUENCE [LARGE SCALE GENOMIC DNA]</scope>
    <source>
        <strain evidence="4">ATCC BAA-1158 / Py2</strain>
    </source>
</reference>
<dbReference type="AlphaFoldDB" id="A7IKB1"/>
<sequence>MPQLSPEGQAAINAISQRTGFSPDAVTSMLFSVIAGNGSMAQFSHPEFGGSGQWMRGGMTMVSDMFNNYLKGRVDGLCSELSNLVANQPGLTQSGSFQSQSQGGGYSGSGQWQSSGGGMGMGGNQSSLFIPDASGNFNWWPADLGQPASTGAQNSVRYAYFPGSHRLAIDLNGQVTVYDSLDHQIGGFSQQQGGSGSLTFTSQYGTVFVSNLPIVSGAPQAPAQAYAPPPPVYDPPPPPPQQQTYAPQPQTFGNPLPPLGQNEVISAIEKLADLHAKGILSDQEFSTKKAELLSRL</sequence>
<evidence type="ECO:0000256" key="1">
    <source>
        <dbReference type="SAM" id="MobiDB-lite"/>
    </source>
</evidence>
<protein>
    <recommendedName>
        <fullName evidence="2">SHOCT domain-containing protein</fullName>
    </recommendedName>
</protein>
<dbReference type="eggNOG" id="ENOG502ZA0Y">
    <property type="taxonomic scope" value="Bacteria"/>
</dbReference>
<feature type="compositionally biased region" description="Pro residues" evidence="1">
    <location>
        <begin position="227"/>
        <end position="241"/>
    </location>
</feature>
<name>A7IKB1_XANP2</name>
<accession>A7IKB1</accession>
<dbReference type="Proteomes" id="UP000002417">
    <property type="component" value="Chromosome"/>
</dbReference>
<dbReference type="HOGENOM" id="CLU_071531_0_0_5"/>
<dbReference type="OrthoDB" id="1778949at2"/>